<proteinExistence type="predicted"/>
<evidence type="ECO:0000313" key="3">
    <source>
        <dbReference type="Proteomes" id="UP000187486"/>
    </source>
</evidence>
<accession>A0A1R0KYL8</accession>
<protein>
    <recommendedName>
        <fullName evidence="1">CHAT domain-containing protein</fullName>
    </recommendedName>
</protein>
<dbReference type="AlphaFoldDB" id="A0A1R0KYL8"/>
<dbReference type="Pfam" id="PF12770">
    <property type="entry name" value="CHAT"/>
    <property type="match status" value="1"/>
</dbReference>
<name>A0A1R0KYL8_9PSEU</name>
<evidence type="ECO:0000313" key="2">
    <source>
        <dbReference type="EMBL" id="OLZ54384.1"/>
    </source>
</evidence>
<organism evidence="2 3">
    <name type="scientific">Amycolatopsis coloradensis</name>
    <dbReference type="NCBI Taxonomy" id="76021"/>
    <lineage>
        <taxon>Bacteria</taxon>
        <taxon>Bacillati</taxon>
        <taxon>Actinomycetota</taxon>
        <taxon>Actinomycetes</taxon>
        <taxon>Pseudonocardiales</taxon>
        <taxon>Pseudonocardiaceae</taxon>
        <taxon>Amycolatopsis</taxon>
    </lineage>
</organism>
<dbReference type="EMBL" id="MQUQ01000004">
    <property type="protein sequence ID" value="OLZ54384.1"/>
    <property type="molecule type" value="Genomic_DNA"/>
</dbReference>
<comment type="caution">
    <text evidence="2">The sequence shown here is derived from an EMBL/GenBank/DDBJ whole genome shotgun (WGS) entry which is preliminary data.</text>
</comment>
<feature type="domain" description="CHAT" evidence="1">
    <location>
        <begin position="967"/>
        <end position="1261"/>
    </location>
</feature>
<evidence type="ECO:0000259" key="1">
    <source>
        <dbReference type="Pfam" id="PF12770"/>
    </source>
</evidence>
<dbReference type="OrthoDB" id="4149784at2"/>
<dbReference type="Proteomes" id="UP000187486">
    <property type="component" value="Unassembled WGS sequence"/>
</dbReference>
<gene>
    <name evidence="2" type="ORF">BS329_07560</name>
</gene>
<dbReference type="RefSeq" id="WP_076157194.1">
    <property type="nucleotide sequence ID" value="NZ_JBEZVB010000002.1"/>
</dbReference>
<reference evidence="2 3" key="1">
    <citation type="submission" date="2016-01" db="EMBL/GenBank/DDBJ databases">
        <title>Amycolatopsis coloradensis genome sequencing and assembly.</title>
        <authorList>
            <person name="Mayilraj S."/>
        </authorList>
    </citation>
    <scope>NUCLEOTIDE SEQUENCE [LARGE SCALE GENOMIC DNA]</scope>
    <source>
        <strain evidence="2 3">DSM 44225</strain>
    </source>
</reference>
<keyword evidence="3" id="KW-1185">Reference proteome</keyword>
<sequence length="1262" mass="136162">MVEGTFEELCTAFDDAVSRASAGSIDALTEVVDLGETLLSRKDDSEPLDHVYVRYLQGLAYLNRFDVTLEADDRNSAIDALREVKNALPPESPAEPEVALYLGLALAHRLLQQNTTSSPDLTEAIDPLATALAAAAAFDPDTVQMARQRLGSLLAVRFLLAGGDQADHARATGELSKIIDDADSPPFLVDAAHLGLALLALSGSTPVEMRRGVTGLTSKVFEDLKNNTLAPRFAAAAEVASHHLGAISPQDNPFGTGFSMLQGLTRVLRNPKEVSADDIRLMRTLIEEAQKDEHPESWESGLLTSMRVTLDTRLARLGSVYDGESAEPIDTLLEILSRHGDHPAQSFTRDLLGAIASGPEGESFLRSDINPTLERLERALHELDDDHARLIALAKLTVLAIKQAIGSRSADPVIRINGLLTANRERSTASPRSDGVHALLMGWTEAIRSRLDGDPDRLSTAIKLVQEAADRIPVEDELHHRLAPLIYAMLLQRYGMTRNLADLDAITDFDESAGSSNDGEDLSTGADASWILRLLKIIAALARAGRLSPSRIDELRAELDETLAHTPAEDLAVGGWGHLRGILDMLRASHDETGGDFPQSGPRLAAFRAAIQSFFDHDTADTALLDWNLESAILLINEGFAARDRNLMDDGIAMITKEYAKASGDGHERLVMLGQLGLAFRMRNLIWRRAQDLDNAITRLEEARLFALREPGLPDTAAIFNQLGECYFTRGDTHRRDQTRAVAAGLDGLRARMREVMIQAGVSRALDAALHAEGEAADVARWCVAAGDHDSAVRALELGRAMVLHSATVDADTPGLLRASGRPDLAAGWEEQVGQDPAAGLDGPIVTARMPSTLRRDVLLAIEGTETEQRLMSPPAVAQIAATLNQADAVAMVYLVLHDEGKSGFAVLVSSDGSTAEIPLPHLSVTAGGPIDEFEDAQRDVQRARSGEDGDQARKRWTKAAETLSDWAWPAAMGPLLDHVRSRGHRGVPRLVLAPVGRLGCVPWHASRRPVTGGLRYACQDAIVSYAASARQFVDASGRGRRGWAREPALVGVAGSASLEDHLIWVEAEIAALERFYPGAGVGWPRQAVVRRLLPHKGGPGASLLHLSCHAVRTDPPLDSYLVLAGNTKLYVRDILRQAAQRPADADGGLVVLAACASDLTETSQDEALTLATAFLAGGAAGAVGTRWPVADLPTALFMLMFHHYLNSGYPAPPTALRAAQLWMLDPDRELPDWVTGLLAGTEKRPDLETMSHWAAFTYQGR</sequence>
<dbReference type="InterPro" id="IPR024983">
    <property type="entry name" value="CHAT_dom"/>
</dbReference>
<dbReference type="STRING" id="76021.BS329_07560"/>